<evidence type="ECO:0000256" key="9">
    <source>
        <dbReference type="ARBA" id="ARBA00023306"/>
    </source>
</evidence>
<evidence type="ECO:0000256" key="7">
    <source>
        <dbReference type="ARBA" id="ARBA00022960"/>
    </source>
</evidence>
<feature type="domain" description="Mur ligase N-terminal catalytic" evidence="12">
    <location>
        <begin position="25"/>
        <end position="100"/>
    </location>
</feature>
<dbReference type="Pfam" id="PF08245">
    <property type="entry name" value="Mur_ligase_M"/>
    <property type="match status" value="1"/>
</dbReference>
<comment type="cofactor">
    <cofactor evidence="11">
        <name>Mg(2+)</name>
        <dbReference type="ChEBI" id="CHEBI:18420"/>
    </cofactor>
</comment>
<keyword evidence="7 11" id="KW-0133">Cell shape</keyword>
<evidence type="ECO:0000256" key="1">
    <source>
        <dbReference type="ARBA" id="ARBA00005898"/>
    </source>
</evidence>
<dbReference type="InterPro" id="IPR035911">
    <property type="entry name" value="MurE/MurF_N"/>
</dbReference>
<evidence type="ECO:0000259" key="12">
    <source>
        <dbReference type="Pfam" id="PF01225"/>
    </source>
</evidence>
<evidence type="ECO:0000256" key="5">
    <source>
        <dbReference type="ARBA" id="ARBA00022741"/>
    </source>
</evidence>
<protein>
    <recommendedName>
        <fullName evidence="11">UDP-N-acetylmuramyl-tripeptide synthetase</fullName>
        <ecNumber evidence="11">6.3.2.-</ecNumber>
    </recommendedName>
    <alternativeName>
        <fullName evidence="11">UDP-MurNAc-tripeptide synthetase</fullName>
    </alternativeName>
</protein>
<dbReference type="Gene3D" id="3.40.1390.10">
    <property type="entry name" value="MurE/MurF, N-terminal domain"/>
    <property type="match status" value="1"/>
</dbReference>
<feature type="binding site" evidence="11">
    <location>
        <begin position="158"/>
        <end position="159"/>
    </location>
    <ligand>
        <name>UDP-N-acetyl-alpha-D-muramoyl-L-alanyl-D-glutamate</name>
        <dbReference type="ChEBI" id="CHEBI:83900"/>
    </ligand>
</feature>
<evidence type="ECO:0000256" key="3">
    <source>
        <dbReference type="ARBA" id="ARBA00022598"/>
    </source>
</evidence>
<organism evidence="15 16">
    <name type="scientific">Candidatus Nomurabacteria bacterium GW2011_GWA2_43_15</name>
    <dbReference type="NCBI Taxonomy" id="1618738"/>
    <lineage>
        <taxon>Bacteria</taxon>
        <taxon>Candidatus Nomuraibacteriota</taxon>
    </lineage>
</organism>
<dbReference type="GO" id="GO:0009252">
    <property type="term" value="P:peptidoglycan biosynthetic process"/>
    <property type="evidence" value="ECO:0007669"/>
    <property type="project" value="UniProtKB-UniRule"/>
</dbReference>
<dbReference type="GO" id="GO:0005737">
    <property type="term" value="C:cytoplasm"/>
    <property type="evidence" value="ECO:0007669"/>
    <property type="project" value="UniProtKB-SubCell"/>
</dbReference>
<dbReference type="GO" id="GO:0000287">
    <property type="term" value="F:magnesium ion binding"/>
    <property type="evidence" value="ECO:0007669"/>
    <property type="project" value="UniProtKB-UniRule"/>
</dbReference>
<dbReference type="InterPro" id="IPR036565">
    <property type="entry name" value="Mur-like_cat_sf"/>
</dbReference>
<dbReference type="UniPathway" id="UPA00219"/>
<accession>A0A0G1FVR3</accession>
<dbReference type="STRING" id="1618738.UV76_C0026G0005"/>
<evidence type="ECO:0000256" key="8">
    <source>
        <dbReference type="ARBA" id="ARBA00022984"/>
    </source>
</evidence>
<feature type="binding site" evidence="11">
    <location>
        <position position="193"/>
    </location>
    <ligand>
        <name>UDP-N-acetyl-alpha-D-muramoyl-L-alanyl-D-glutamate</name>
        <dbReference type="ChEBI" id="CHEBI:83900"/>
    </ligand>
</feature>
<dbReference type="Gene3D" id="3.40.1190.10">
    <property type="entry name" value="Mur-like, catalytic domain"/>
    <property type="match status" value="1"/>
</dbReference>
<sequence length="469" mass="52262">MRLKTLLKDVDTEEIRGKADIKMDSITTDSRKVPKNSLFVALKGTDSDGHQYISDAVRAGAKAIVYQNEIFGANQGFIDTTLIRVSDTRKALAVLSSNFYGNSHRKMVLVGITGTNGKTTTCELTYQLLNKLNKKTGLISTVSAKFSNAVIDTGYHVTTPDALDLHRILNDMYKSGCEYVIVETTSHGLDQHRTWGLTFDVGVVTNITPEHLDYHKTFRNYLETKAKIFGQSKKVLLNKHDPALIKLLELIPANLDYKIIDYTKLKFPKKFMERFPGQYNLENASLAHAIVYELTGLDTTSYLSGLDSVKGRMEHVKTGRNFDVIVDFAHDASSLEKVLKVAKKLTKKNLIVVFGCAGLRDRLKRPKMGGLAVKLADKVVITAEDPRTEVLKDIIKEIEAGAIKADGKKDKDYFIIEDRQSAINFAVNNLAKEGDFVLITGKGHEKSMCFGTTEFPWSDQEAVKKALES</sequence>
<keyword evidence="2 11" id="KW-0963">Cytoplasm</keyword>
<keyword evidence="5 11" id="KW-0547">Nucleotide-binding</keyword>
<evidence type="ECO:0000256" key="4">
    <source>
        <dbReference type="ARBA" id="ARBA00022618"/>
    </source>
</evidence>
<keyword evidence="8 11" id="KW-0573">Peptidoglycan synthesis</keyword>
<feature type="modified residue" description="N6-carboxylysine" evidence="11">
    <location>
        <position position="225"/>
    </location>
</feature>
<evidence type="ECO:0000256" key="10">
    <source>
        <dbReference type="ARBA" id="ARBA00023316"/>
    </source>
</evidence>
<evidence type="ECO:0000259" key="13">
    <source>
        <dbReference type="Pfam" id="PF02875"/>
    </source>
</evidence>
<gene>
    <name evidence="11" type="primary">murE</name>
    <name evidence="15" type="ORF">UV76_C0026G0005</name>
</gene>
<feature type="binding site" evidence="11">
    <location>
        <position position="185"/>
    </location>
    <ligand>
        <name>UDP-N-acetyl-alpha-D-muramoyl-L-alanyl-D-glutamate</name>
        <dbReference type="ChEBI" id="CHEBI:83900"/>
    </ligand>
</feature>
<dbReference type="InterPro" id="IPR036615">
    <property type="entry name" value="Mur_ligase_C_dom_sf"/>
</dbReference>
<dbReference type="InterPro" id="IPR004101">
    <property type="entry name" value="Mur_ligase_C"/>
</dbReference>
<dbReference type="Pfam" id="PF02875">
    <property type="entry name" value="Mur_ligase_C"/>
    <property type="match status" value="1"/>
</dbReference>
<reference evidence="15 16" key="1">
    <citation type="journal article" date="2015" name="Nature">
        <title>rRNA introns, odd ribosomes, and small enigmatic genomes across a large radiation of phyla.</title>
        <authorList>
            <person name="Brown C.T."/>
            <person name="Hug L.A."/>
            <person name="Thomas B.C."/>
            <person name="Sharon I."/>
            <person name="Castelle C.J."/>
            <person name="Singh A."/>
            <person name="Wilkins M.J."/>
            <person name="Williams K.H."/>
            <person name="Banfield J.F."/>
        </authorList>
    </citation>
    <scope>NUCLEOTIDE SEQUENCE [LARGE SCALE GENOMIC DNA]</scope>
</reference>
<keyword evidence="9 11" id="KW-0131">Cell cycle</keyword>
<dbReference type="InterPro" id="IPR000713">
    <property type="entry name" value="Mur_ligase_N"/>
</dbReference>
<comment type="caution">
    <text evidence="11">Lacks conserved residue(s) required for the propagation of feature annotation.</text>
</comment>
<dbReference type="GO" id="GO:0008360">
    <property type="term" value="P:regulation of cell shape"/>
    <property type="evidence" value="ECO:0007669"/>
    <property type="project" value="UniProtKB-KW"/>
</dbReference>
<dbReference type="AlphaFoldDB" id="A0A0G1FVR3"/>
<keyword evidence="3 11" id="KW-0436">Ligase</keyword>
<dbReference type="InterPro" id="IPR018109">
    <property type="entry name" value="Folylpolyglutamate_synth_CS"/>
</dbReference>
<comment type="subcellular location">
    <subcellularLocation>
        <location evidence="11">Cytoplasm</location>
    </subcellularLocation>
</comment>
<keyword evidence="6 11" id="KW-0067">ATP-binding</keyword>
<keyword evidence="11" id="KW-0460">Magnesium</keyword>
<evidence type="ECO:0000313" key="15">
    <source>
        <dbReference type="EMBL" id="KKS99076.1"/>
    </source>
</evidence>
<comment type="function">
    <text evidence="11">Catalyzes the addition of an amino acid to the nucleotide precursor UDP-N-acetylmuramoyl-L-alanyl-D-glutamate (UMAG) in the biosynthesis of bacterial cell-wall peptidoglycan.</text>
</comment>
<comment type="pathway">
    <text evidence="11">Cell wall biogenesis; peptidoglycan biosynthesis.</text>
</comment>
<dbReference type="GO" id="GO:0004326">
    <property type="term" value="F:tetrahydrofolylpolyglutamate synthase activity"/>
    <property type="evidence" value="ECO:0007669"/>
    <property type="project" value="InterPro"/>
</dbReference>
<name>A0A0G1FVR3_9BACT</name>
<feature type="domain" description="Mur ligase C-terminal" evidence="13">
    <location>
        <begin position="311"/>
        <end position="443"/>
    </location>
</feature>
<evidence type="ECO:0000313" key="16">
    <source>
        <dbReference type="Proteomes" id="UP000034646"/>
    </source>
</evidence>
<feature type="binding site" evidence="11">
    <location>
        <position position="191"/>
    </location>
    <ligand>
        <name>UDP-N-acetyl-alpha-D-muramoyl-L-alanyl-D-glutamate</name>
        <dbReference type="ChEBI" id="CHEBI:83900"/>
    </ligand>
</feature>
<evidence type="ECO:0000256" key="2">
    <source>
        <dbReference type="ARBA" id="ARBA00022490"/>
    </source>
</evidence>
<feature type="binding site" evidence="11">
    <location>
        <position position="30"/>
    </location>
    <ligand>
        <name>UDP-N-acetyl-alpha-D-muramoyl-L-alanyl-D-glutamate</name>
        <dbReference type="ChEBI" id="CHEBI:83900"/>
    </ligand>
</feature>
<dbReference type="GO" id="GO:0005524">
    <property type="term" value="F:ATP binding"/>
    <property type="evidence" value="ECO:0007669"/>
    <property type="project" value="UniProtKB-UniRule"/>
</dbReference>
<evidence type="ECO:0000259" key="14">
    <source>
        <dbReference type="Pfam" id="PF08245"/>
    </source>
</evidence>
<dbReference type="PANTHER" id="PTHR23135">
    <property type="entry name" value="MUR LIGASE FAMILY MEMBER"/>
    <property type="match status" value="1"/>
</dbReference>
<feature type="binding site" evidence="11">
    <location>
        <begin position="114"/>
        <end position="120"/>
    </location>
    <ligand>
        <name>ATP</name>
        <dbReference type="ChEBI" id="CHEBI:30616"/>
    </ligand>
</feature>
<dbReference type="InterPro" id="IPR005761">
    <property type="entry name" value="UDP-N-AcMur-Glu-dNH2Pim_ligase"/>
</dbReference>
<dbReference type="SUPFAM" id="SSF53244">
    <property type="entry name" value="MurD-like peptide ligases, peptide-binding domain"/>
    <property type="match status" value="1"/>
</dbReference>
<evidence type="ECO:0000256" key="6">
    <source>
        <dbReference type="ARBA" id="ARBA00022840"/>
    </source>
</evidence>
<keyword evidence="10 11" id="KW-0961">Cell wall biogenesis/degradation</keyword>
<comment type="PTM">
    <text evidence="11">Carboxylation is probably crucial for Mg(2+) binding and, consequently, for the gamma-phosphate positioning of ATP.</text>
</comment>
<dbReference type="EC" id="6.3.2.-" evidence="11"/>
<dbReference type="InterPro" id="IPR013221">
    <property type="entry name" value="Mur_ligase_cen"/>
</dbReference>
<comment type="caution">
    <text evidence="15">The sequence shown here is derived from an EMBL/GenBank/DDBJ whole genome shotgun (WGS) entry which is preliminary data.</text>
</comment>
<dbReference type="PANTHER" id="PTHR23135:SF4">
    <property type="entry name" value="UDP-N-ACETYLMURAMOYL-L-ALANYL-D-GLUTAMATE--2,6-DIAMINOPIMELATE LIGASE MURE HOMOLOG, CHLOROPLASTIC"/>
    <property type="match status" value="1"/>
</dbReference>
<evidence type="ECO:0000256" key="11">
    <source>
        <dbReference type="HAMAP-Rule" id="MF_00208"/>
    </source>
</evidence>
<dbReference type="EMBL" id="LCFS01000026">
    <property type="protein sequence ID" value="KKS99076.1"/>
    <property type="molecule type" value="Genomic_DNA"/>
</dbReference>
<comment type="similarity">
    <text evidence="1 11">Belongs to the MurCDEF family. MurE subfamily.</text>
</comment>
<dbReference type="Proteomes" id="UP000034646">
    <property type="component" value="Unassembled WGS sequence"/>
</dbReference>
<dbReference type="Gene3D" id="3.90.190.20">
    <property type="entry name" value="Mur ligase, C-terminal domain"/>
    <property type="match status" value="1"/>
</dbReference>
<proteinExistence type="inferred from homology"/>
<dbReference type="GO" id="GO:0071555">
    <property type="term" value="P:cell wall organization"/>
    <property type="evidence" value="ECO:0007669"/>
    <property type="project" value="UniProtKB-KW"/>
</dbReference>
<dbReference type="GO" id="GO:0051301">
    <property type="term" value="P:cell division"/>
    <property type="evidence" value="ECO:0007669"/>
    <property type="project" value="UniProtKB-KW"/>
</dbReference>
<dbReference type="PROSITE" id="PS01011">
    <property type="entry name" value="FOLYLPOLYGLU_SYNT_1"/>
    <property type="match status" value="1"/>
</dbReference>
<dbReference type="NCBIfam" id="NF001126">
    <property type="entry name" value="PRK00139.1-4"/>
    <property type="match status" value="1"/>
</dbReference>
<dbReference type="SUPFAM" id="SSF63418">
    <property type="entry name" value="MurE/MurF N-terminal domain"/>
    <property type="match status" value="1"/>
</dbReference>
<dbReference type="SUPFAM" id="SSF53623">
    <property type="entry name" value="MurD-like peptide ligases, catalytic domain"/>
    <property type="match status" value="1"/>
</dbReference>
<dbReference type="HAMAP" id="MF_00208">
    <property type="entry name" value="MurE"/>
    <property type="match status" value="1"/>
</dbReference>
<dbReference type="Pfam" id="PF01225">
    <property type="entry name" value="Mur_ligase"/>
    <property type="match status" value="1"/>
</dbReference>
<feature type="domain" description="Mur ligase central" evidence="14">
    <location>
        <begin position="112"/>
        <end position="263"/>
    </location>
</feature>
<keyword evidence="4 11" id="KW-0132">Cell division</keyword>